<gene>
    <name evidence="1" type="ORF">BT96DRAFT_847466</name>
</gene>
<dbReference type="EMBL" id="ML769385">
    <property type="protein sequence ID" value="KAE9410558.1"/>
    <property type="molecule type" value="Genomic_DNA"/>
</dbReference>
<sequence>MRYTVWTHLLDLAQNEDELRRVIELAPKWKDVNRDKKDKGGLGAQWGEMVVTRAESLTCPQVALDMFSDHAKYQVPLSLPAARHLLHALHTKHSLEQVMTAVALYRVYNLTPIADDLVSLGLVCRALAGKIHPTQPPPASKSAVPAKPQALKTKTLQASKQVFQALIESLRELVSSTDPSLYSISSHARTRSLTPKFSERQERANKGVAALEKEKTWLKWCLQRIESNLRKTEDLEKINWLTQWRVAAGHIKTEPATV</sequence>
<dbReference type="Proteomes" id="UP000799118">
    <property type="component" value="Unassembled WGS sequence"/>
</dbReference>
<dbReference type="OrthoDB" id="565731at2759"/>
<proteinExistence type="predicted"/>
<evidence type="ECO:0000313" key="1">
    <source>
        <dbReference type="EMBL" id="KAE9410558.1"/>
    </source>
</evidence>
<protein>
    <submittedName>
        <fullName evidence="1">Uncharacterized protein</fullName>
    </submittedName>
</protein>
<accession>A0A6A4INP4</accession>
<organism evidence="1 2">
    <name type="scientific">Gymnopus androsaceus JB14</name>
    <dbReference type="NCBI Taxonomy" id="1447944"/>
    <lineage>
        <taxon>Eukaryota</taxon>
        <taxon>Fungi</taxon>
        <taxon>Dikarya</taxon>
        <taxon>Basidiomycota</taxon>
        <taxon>Agaricomycotina</taxon>
        <taxon>Agaricomycetes</taxon>
        <taxon>Agaricomycetidae</taxon>
        <taxon>Agaricales</taxon>
        <taxon>Marasmiineae</taxon>
        <taxon>Omphalotaceae</taxon>
        <taxon>Gymnopus</taxon>
    </lineage>
</organism>
<reference evidence="1" key="1">
    <citation type="journal article" date="2019" name="Environ. Microbiol.">
        <title>Fungal ecological strategies reflected in gene transcription - a case study of two litter decomposers.</title>
        <authorList>
            <person name="Barbi F."/>
            <person name="Kohler A."/>
            <person name="Barry K."/>
            <person name="Baskaran P."/>
            <person name="Daum C."/>
            <person name="Fauchery L."/>
            <person name="Ihrmark K."/>
            <person name="Kuo A."/>
            <person name="LaButti K."/>
            <person name="Lipzen A."/>
            <person name="Morin E."/>
            <person name="Grigoriev I.V."/>
            <person name="Henrissat B."/>
            <person name="Lindahl B."/>
            <person name="Martin F."/>
        </authorList>
    </citation>
    <scope>NUCLEOTIDE SEQUENCE</scope>
    <source>
        <strain evidence="1">JB14</strain>
    </source>
</reference>
<name>A0A6A4INP4_9AGAR</name>
<dbReference type="AlphaFoldDB" id="A0A6A4INP4"/>
<evidence type="ECO:0000313" key="2">
    <source>
        <dbReference type="Proteomes" id="UP000799118"/>
    </source>
</evidence>
<keyword evidence="2" id="KW-1185">Reference proteome</keyword>